<keyword evidence="1" id="KW-0489">Methyltransferase</keyword>
<proteinExistence type="inferred from homology"/>
<dbReference type="Proteomes" id="UP001596161">
    <property type="component" value="Unassembled WGS sequence"/>
</dbReference>
<sequence>MEKLDKLKSILGDPFYSNDSTLIYNMDCLEGIKILKNAGVNIDATITSPPYNIGKEYEKIMPINSFIEWLSEISNLIFDITKSNGSYLLNVGYLEVPGKGRAVPITYLVWDKIKFYLHQEIIWNYGAGVAAKHYLSPRNEKILWYIKNQDNYTFNLDSIRDPDVKYPNQKKNGKLRCNTLGKNPSDVWQIAKVTSGTNRSSEERTKHPAQFPVDLITRMVLGFTNPNDIILDPFMGSGTTAEVCMSNNRLSLGFEIREDYCHTIANRLETILKTERIKELTPTLF</sequence>
<evidence type="ECO:0000259" key="4">
    <source>
        <dbReference type="Pfam" id="PF01555"/>
    </source>
</evidence>
<reference evidence="6" key="1">
    <citation type="journal article" date="2019" name="Int. J. Syst. Evol. Microbiol.">
        <title>The Global Catalogue of Microorganisms (GCM) 10K type strain sequencing project: providing services to taxonomists for standard genome sequencing and annotation.</title>
        <authorList>
            <consortium name="The Broad Institute Genomics Platform"/>
            <consortium name="The Broad Institute Genome Sequencing Center for Infectious Disease"/>
            <person name="Wu L."/>
            <person name="Ma J."/>
        </authorList>
    </citation>
    <scope>NUCLEOTIDE SEQUENCE [LARGE SCALE GENOMIC DNA]</scope>
    <source>
        <strain evidence="6">KACC 12602</strain>
    </source>
</reference>
<evidence type="ECO:0000256" key="3">
    <source>
        <dbReference type="RuleBase" id="RU362026"/>
    </source>
</evidence>
<keyword evidence="2" id="KW-0808">Transferase</keyword>
<accession>A0ABW0EAK3</accession>
<organism evidence="5 6">
    <name type="scientific">Adhaeribacter terreus</name>
    <dbReference type="NCBI Taxonomy" id="529703"/>
    <lineage>
        <taxon>Bacteria</taxon>
        <taxon>Pseudomonadati</taxon>
        <taxon>Bacteroidota</taxon>
        <taxon>Cytophagia</taxon>
        <taxon>Cytophagales</taxon>
        <taxon>Hymenobacteraceae</taxon>
        <taxon>Adhaeribacter</taxon>
    </lineage>
</organism>
<dbReference type="InterPro" id="IPR029063">
    <property type="entry name" value="SAM-dependent_MTases_sf"/>
</dbReference>
<protein>
    <recommendedName>
        <fullName evidence="3">Methyltransferase</fullName>
        <ecNumber evidence="3">2.1.1.-</ecNumber>
    </recommendedName>
</protein>
<name>A0ABW0EAK3_9BACT</name>
<gene>
    <name evidence="5" type="ORF">ACFPIB_04705</name>
</gene>
<keyword evidence="6" id="KW-1185">Reference proteome</keyword>
<feature type="domain" description="DNA methylase N-4/N-6" evidence="4">
    <location>
        <begin position="42"/>
        <end position="265"/>
    </location>
</feature>
<dbReference type="InterPro" id="IPR002941">
    <property type="entry name" value="DNA_methylase_N4/N6"/>
</dbReference>
<dbReference type="PRINTS" id="PR00508">
    <property type="entry name" value="S21N4MTFRASE"/>
</dbReference>
<dbReference type="EC" id="2.1.1.-" evidence="3"/>
<dbReference type="Gene3D" id="3.40.50.150">
    <property type="entry name" value="Vaccinia Virus protein VP39"/>
    <property type="match status" value="1"/>
</dbReference>
<evidence type="ECO:0000313" key="6">
    <source>
        <dbReference type="Proteomes" id="UP001596161"/>
    </source>
</evidence>
<dbReference type="RefSeq" id="WP_378016279.1">
    <property type="nucleotide sequence ID" value="NZ_JBHSKT010000002.1"/>
</dbReference>
<dbReference type="Pfam" id="PF01555">
    <property type="entry name" value="N6_N4_Mtase"/>
    <property type="match status" value="1"/>
</dbReference>
<dbReference type="EMBL" id="JBHSKT010000002">
    <property type="protein sequence ID" value="MFC5269899.1"/>
    <property type="molecule type" value="Genomic_DNA"/>
</dbReference>
<evidence type="ECO:0000256" key="2">
    <source>
        <dbReference type="ARBA" id="ARBA00022679"/>
    </source>
</evidence>
<comment type="caution">
    <text evidence="5">The sequence shown here is derived from an EMBL/GenBank/DDBJ whole genome shotgun (WGS) entry which is preliminary data.</text>
</comment>
<evidence type="ECO:0000256" key="1">
    <source>
        <dbReference type="ARBA" id="ARBA00022603"/>
    </source>
</evidence>
<dbReference type="InterPro" id="IPR001091">
    <property type="entry name" value="RM_Methyltransferase"/>
</dbReference>
<evidence type="ECO:0000313" key="5">
    <source>
        <dbReference type="EMBL" id="MFC5269899.1"/>
    </source>
</evidence>
<dbReference type="SUPFAM" id="SSF53335">
    <property type="entry name" value="S-adenosyl-L-methionine-dependent methyltransferases"/>
    <property type="match status" value="1"/>
</dbReference>
<comment type="similarity">
    <text evidence="3">Belongs to the N(4)/N(6)-methyltransferase family.</text>
</comment>